<dbReference type="Proteomes" id="UP000593725">
    <property type="component" value="Segment"/>
</dbReference>
<accession>A0A7M1S0M7</accession>
<dbReference type="EMBL" id="MT774404">
    <property type="protein sequence ID" value="QOR59964.1"/>
    <property type="molecule type" value="Genomic_DNA"/>
</dbReference>
<dbReference type="GeneID" id="65131429"/>
<organism evidence="1 2">
    <name type="scientific">uncultured phage cr114_1</name>
    <dbReference type="NCBI Taxonomy" id="2772088"/>
    <lineage>
        <taxon>Viruses</taxon>
        <taxon>Duplodnaviria</taxon>
        <taxon>Heunggongvirae</taxon>
        <taxon>Uroviricota</taxon>
        <taxon>Caudoviricetes</taxon>
        <taxon>Crassvirales</taxon>
        <taxon>Suoliviridae</taxon>
        <taxon>Uncouvirinae</taxon>
        <taxon>Aurodevirus</taxon>
        <taxon>Aurodevirus intestinalis</taxon>
    </lineage>
</organism>
<protein>
    <submittedName>
        <fullName evidence="1">Uncharacterized protein</fullName>
    </submittedName>
</protein>
<reference evidence="1 2" key="1">
    <citation type="submission" date="2020-07" db="EMBL/GenBank/DDBJ databases">
        <title>Taxonomic proposal: Crassvirales, a new order of highly abundant and diverse bacterial viruses.</title>
        <authorList>
            <person name="Shkoporov A.N."/>
            <person name="Stockdale S.R."/>
            <person name="Guerin E."/>
            <person name="Ross R.P."/>
            <person name="Hill C."/>
        </authorList>
    </citation>
    <scope>NUCLEOTIDE SEQUENCE [LARGE SCALE GENOMIC DNA]</scope>
</reference>
<name>A0A7M1S0M7_9CAUD</name>
<dbReference type="KEGG" id="vg:65131429"/>
<evidence type="ECO:0000313" key="2">
    <source>
        <dbReference type="Proteomes" id="UP000593725"/>
    </source>
</evidence>
<proteinExistence type="predicted"/>
<keyword evidence="2" id="KW-1185">Reference proteome</keyword>
<dbReference type="RefSeq" id="YP_010112937.1">
    <property type="nucleotide sequence ID" value="NC_055897.1"/>
</dbReference>
<sequence>MNITKESLEQEIEIYQNIVEKYQNNPEYVNPNCSEMQAQIILTRLKKEYYTDYRID</sequence>
<evidence type="ECO:0000313" key="1">
    <source>
        <dbReference type="EMBL" id="QOR59964.1"/>
    </source>
</evidence>